<name>A0A8H7D1K8_9AGAR</name>
<keyword evidence="2" id="KW-0813">Transport</keyword>
<evidence type="ECO:0000259" key="7">
    <source>
        <dbReference type="PROSITE" id="PS50850"/>
    </source>
</evidence>
<reference evidence="8" key="1">
    <citation type="submission" date="2020-05" db="EMBL/GenBank/DDBJ databases">
        <title>Mycena genomes resolve the evolution of fungal bioluminescence.</title>
        <authorList>
            <person name="Tsai I.J."/>
        </authorList>
    </citation>
    <scope>NUCLEOTIDE SEQUENCE</scope>
    <source>
        <strain evidence="8">160909Yilan</strain>
    </source>
</reference>
<organism evidence="8 9">
    <name type="scientific">Mycena sanguinolenta</name>
    <dbReference type="NCBI Taxonomy" id="230812"/>
    <lineage>
        <taxon>Eukaryota</taxon>
        <taxon>Fungi</taxon>
        <taxon>Dikarya</taxon>
        <taxon>Basidiomycota</taxon>
        <taxon>Agaricomycotina</taxon>
        <taxon>Agaricomycetes</taxon>
        <taxon>Agaricomycetidae</taxon>
        <taxon>Agaricales</taxon>
        <taxon>Marasmiineae</taxon>
        <taxon>Mycenaceae</taxon>
        <taxon>Mycena</taxon>
    </lineage>
</organism>
<dbReference type="GO" id="GO:0016020">
    <property type="term" value="C:membrane"/>
    <property type="evidence" value="ECO:0007669"/>
    <property type="project" value="UniProtKB-SubCell"/>
</dbReference>
<dbReference type="InterPro" id="IPR036259">
    <property type="entry name" value="MFS_trans_sf"/>
</dbReference>
<dbReference type="AlphaFoldDB" id="A0A8H7D1K8"/>
<dbReference type="EMBL" id="JACAZH010000011">
    <property type="protein sequence ID" value="KAF7355378.1"/>
    <property type="molecule type" value="Genomic_DNA"/>
</dbReference>
<evidence type="ECO:0000256" key="5">
    <source>
        <dbReference type="ARBA" id="ARBA00023136"/>
    </source>
</evidence>
<evidence type="ECO:0000256" key="3">
    <source>
        <dbReference type="ARBA" id="ARBA00022692"/>
    </source>
</evidence>
<feature type="domain" description="Major facilitator superfamily (MFS) profile" evidence="7">
    <location>
        <begin position="1"/>
        <end position="105"/>
    </location>
</feature>
<evidence type="ECO:0000256" key="2">
    <source>
        <dbReference type="ARBA" id="ARBA00022448"/>
    </source>
</evidence>
<dbReference type="InterPro" id="IPR020846">
    <property type="entry name" value="MFS_dom"/>
</dbReference>
<dbReference type="InterPro" id="IPR005828">
    <property type="entry name" value="MFS_sugar_transport-like"/>
</dbReference>
<dbReference type="InterPro" id="IPR050814">
    <property type="entry name" value="Myo-inositol_Transporter"/>
</dbReference>
<dbReference type="Pfam" id="PF00083">
    <property type="entry name" value="Sugar_tr"/>
    <property type="match status" value="1"/>
</dbReference>
<evidence type="ECO:0000313" key="8">
    <source>
        <dbReference type="EMBL" id="KAF7355378.1"/>
    </source>
</evidence>
<keyword evidence="8" id="KW-0762">Sugar transport</keyword>
<dbReference type="PROSITE" id="PS50850">
    <property type="entry name" value="MFS"/>
    <property type="match status" value="1"/>
</dbReference>
<gene>
    <name evidence="8" type="ORF">MSAN_01454400</name>
</gene>
<comment type="caution">
    <text evidence="8">The sequence shown here is derived from an EMBL/GenBank/DDBJ whole genome shotgun (WGS) entry which is preliminary data.</text>
</comment>
<keyword evidence="3 6" id="KW-0812">Transmembrane</keyword>
<keyword evidence="9" id="KW-1185">Reference proteome</keyword>
<proteinExistence type="predicted"/>
<dbReference type="Gene3D" id="1.20.1250.20">
    <property type="entry name" value="MFS general substrate transporter like domains"/>
    <property type="match status" value="1"/>
</dbReference>
<feature type="transmembrane region" description="Helical" evidence="6">
    <location>
        <begin position="6"/>
        <end position="32"/>
    </location>
</feature>
<dbReference type="PANTHER" id="PTHR48020:SF4">
    <property type="entry name" value="SYMPORT, PUTATIVE (AFU_ORTHOLOGUE AFUA_3G11790)-RELATED"/>
    <property type="match status" value="1"/>
</dbReference>
<keyword evidence="4 6" id="KW-1133">Transmembrane helix</keyword>
<dbReference type="Proteomes" id="UP000623467">
    <property type="component" value="Unassembled WGS sequence"/>
</dbReference>
<evidence type="ECO:0000256" key="4">
    <source>
        <dbReference type="ARBA" id="ARBA00022989"/>
    </source>
</evidence>
<accession>A0A8H7D1K8</accession>
<dbReference type="OrthoDB" id="5290825at2759"/>
<feature type="transmembrane region" description="Helical" evidence="6">
    <location>
        <begin position="53"/>
        <end position="74"/>
    </location>
</feature>
<dbReference type="PANTHER" id="PTHR48020">
    <property type="entry name" value="PROTON MYO-INOSITOL COTRANSPORTER"/>
    <property type="match status" value="1"/>
</dbReference>
<evidence type="ECO:0000313" key="9">
    <source>
        <dbReference type="Proteomes" id="UP000623467"/>
    </source>
</evidence>
<keyword evidence="5 6" id="KW-0472">Membrane</keyword>
<comment type="subcellular location">
    <subcellularLocation>
        <location evidence="1">Membrane</location>
        <topology evidence="1">Multi-pass membrane protein</topology>
    </subcellularLocation>
</comment>
<evidence type="ECO:0000256" key="6">
    <source>
        <dbReference type="SAM" id="Phobius"/>
    </source>
</evidence>
<dbReference type="SUPFAM" id="SSF103473">
    <property type="entry name" value="MFS general substrate transporter"/>
    <property type="match status" value="1"/>
</dbReference>
<evidence type="ECO:0000256" key="1">
    <source>
        <dbReference type="ARBA" id="ARBA00004141"/>
    </source>
</evidence>
<sequence>MVWALLTAGLCFLIPESCAALFIFIFAAFYSAGEGPIPFTYSAEVFPLTHRESFSVATCLFFASVLGLTFSRILHAFTLAGAFGFYAALNVVALFMIFLLLPERKQRTLEELDPFTSLI</sequence>
<protein>
    <submittedName>
        <fullName evidence="8">Sugar transporter</fullName>
    </submittedName>
</protein>
<feature type="transmembrane region" description="Helical" evidence="6">
    <location>
        <begin position="80"/>
        <end position="101"/>
    </location>
</feature>
<dbReference type="GO" id="GO:0022857">
    <property type="term" value="F:transmembrane transporter activity"/>
    <property type="evidence" value="ECO:0007669"/>
    <property type="project" value="InterPro"/>
</dbReference>